<evidence type="ECO:0000313" key="2">
    <source>
        <dbReference type="Proteomes" id="UP001612812"/>
    </source>
</evidence>
<dbReference type="RefSeq" id="WP_396768516.1">
    <property type="nucleotide sequence ID" value="NZ_JBITLA010000002.1"/>
</dbReference>
<gene>
    <name evidence="1" type="ORF">ACIBP4_04325</name>
</gene>
<dbReference type="EMBL" id="JBITLE010000001">
    <property type="protein sequence ID" value="MFI7261523.1"/>
    <property type="molecule type" value="Genomic_DNA"/>
</dbReference>
<protein>
    <submittedName>
        <fullName evidence="1">Dimethylarginine dimethylaminohydrolase family protein</fullName>
    </submittedName>
</protein>
<keyword evidence="2" id="KW-1185">Reference proteome</keyword>
<dbReference type="Gene3D" id="3.75.10.10">
    <property type="entry name" value="L-arginine/glycine Amidinotransferase, Chain A"/>
    <property type="match status" value="1"/>
</dbReference>
<dbReference type="PANTHER" id="PTHR47271">
    <property type="entry name" value="ARGININE DEIMINASE"/>
    <property type="match status" value="1"/>
</dbReference>
<organism evidence="1 2">
    <name type="scientific">Micromonospora maritima</name>
    <dbReference type="NCBI Taxonomy" id="986711"/>
    <lineage>
        <taxon>Bacteria</taxon>
        <taxon>Bacillati</taxon>
        <taxon>Actinomycetota</taxon>
        <taxon>Actinomycetes</taxon>
        <taxon>Micromonosporales</taxon>
        <taxon>Micromonosporaceae</taxon>
        <taxon>Micromonospora</taxon>
    </lineage>
</organism>
<proteinExistence type="predicted"/>
<dbReference type="SUPFAM" id="SSF55909">
    <property type="entry name" value="Pentein"/>
    <property type="match status" value="1"/>
</dbReference>
<name>A0ABW7ZF90_9ACTN</name>
<dbReference type="Pfam" id="PF02274">
    <property type="entry name" value="ADI"/>
    <property type="match status" value="1"/>
</dbReference>
<dbReference type="Proteomes" id="UP001612812">
    <property type="component" value="Unassembled WGS sequence"/>
</dbReference>
<comment type="caution">
    <text evidence="1">The sequence shown here is derived from an EMBL/GenBank/DDBJ whole genome shotgun (WGS) entry which is preliminary data.</text>
</comment>
<sequence>MDLKPTGSERSSLGGAGWEPRLAEHADEVSGGVVWARCGLRSEVAPLEAVLLARPPDSLCTVADAATQLMRAPVDLDAIRGQADGIAAAFDRHGVDVLVAEPPPAAPPNVIFMRDLFFMTPAGAVVGRTAARQRAGEERYAAQALSAAGVPILATVTGRAHFEGADALWIADDTVLLGLGFRTDQGGAQVVGRVLGEQGVRTVSAPLGRGAQHLLGVVVPLDDRLAAVRSAAAGPELRALLDRYGYRLIELADDADMLDARGMNLVTLAPGHVLMPSGAPGIRARLVAAGVRVDEVDVGEYLNADGGLGCLTGIVRRRC</sequence>
<accession>A0ABW7ZF90</accession>
<dbReference type="PANTHER" id="PTHR47271:SF2">
    <property type="entry name" value="ARGININE DEIMINASE"/>
    <property type="match status" value="1"/>
</dbReference>
<reference evidence="1 2" key="1">
    <citation type="submission" date="2024-10" db="EMBL/GenBank/DDBJ databases">
        <title>The Natural Products Discovery Center: Release of the First 8490 Sequenced Strains for Exploring Actinobacteria Biosynthetic Diversity.</title>
        <authorList>
            <person name="Kalkreuter E."/>
            <person name="Kautsar S.A."/>
            <person name="Yang D."/>
            <person name="Bader C.D."/>
            <person name="Teijaro C.N."/>
            <person name="Fluegel L."/>
            <person name="Davis C.M."/>
            <person name="Simpson J.R."/>
            <person name="Lauterbach L."/>
            <person name="Steele A.D."/>
            <person name="Gui C."/>
            <person name="Meng S."/>
            <person name="Li G."/>
            <person name="Viehrig K."/>
            <person name="Ye F."/>
            <person name="Su P."/>
            <person name="Kiefer A.F."/>
            <person name="Nichols A."/>
            <person name="Cepeda A.J."/>
            <person name="Yan W."/>
            <person name="Fan B."/>
            <person name="Jiang Y."/>
            <person name="Adhikari A."/>
            <person name="Zheng C.-J."/>
            <person name="Schuster L."/>
            <person name="Cowan T.M."/>
            <person name="Smanski M.J."/>
            <person name="Chevrette M.G."/>
            <person name="De Carvalho L.P.S."/>
            <person name="Shen B."/>
        </authorList>
    </citation>
    <scope>NUCLEOTIDE SEQUENCE [LARGE SCALE GENOMIC DNA]</scope>
    <source>
        <strain evidence="1 2">NPDC049845</strain>
    </source>
</reference>
<evidence type="ECO:0000313" key="1">
    <source>
        <dbReference type="EMBL" id="MFI7261523.1"/>
    </source>
</evidence>